<accession>A0A2H3D4D7</accession>
<dbReference type="OMA" id="ERTGCEN"/>
<protein>
    <submittedName>
        <fullName evidence="1">Uncharacterized protein</fullName>
    </submittedName>
</protein>
<dbReference type="Proteomes" id="UP000217790">
    <property type="component" value="Unassembled WGS sequence"/>
</dbReference>
<dbReference type="EMBL" id="KZ293666">
    <property type="protein sequence ID" value="PBK90129.1"/>
    <property type="molecule type" value="Genomic_DNA"/>
</dbReference>
<proteinExistence type="predicted"/>
<dbReference type="InParanoid" id="A0A2H3D4D7"/>
<name>A0A2H3D4D7_ARMGA</name>
<sequence>MIAHQGTKAEINIPKEIKSNIFLQSFNTKKYMLLPDLQRILNVAKKTGVRVEGIAFSRDILQSHPIWYHSEANPRLCLLTCSSASLCLRENHNLQMVGEAEEISLLLDNPNHEITNRVNRCICYICEAMIENMECRNSNECMHCAKDLLDTLLRKWDPCYMLLEDYEEAPEQLNVGFEFDRHVTIHGPVANTFCIFTEGRVSNVLPDLRIAAPTTIVKVTTSGTYCEVTSTNESRAGTGIFTTGENGLERALKVLQSLHQFDQVGGALAAKILADCQPQIYSTQ</sequence>
<dbReference type="OrthoDB" id="2728078at2759"/>
<reference evidence="2" key="1">
    <citation type="journal article" date="2017" name="Nat. Ecol. Evol.">
        <title>Genome expansion and lineage-specific genetic innovations in the forest pathogenic fungi Armillaria.</title>
        <authorList>
            <person name="Sipos G."/>
            <person name="Prasanna A.N."/>
            <person name="Walter M.C."/>
            <person name="O'Connor E."/>
            <person name="Balint B."/>
            <person name="Krizsan K."/>
            <person name="Kiss B."/>
            <person name="Hess J."/>
            <person name="Varga T."/>
            <person name="Slot J."/>
            <person name="Riley R."/>
            <person name="Boka B."/>
            <person name="Rigling D."/>
            <person name="Barry K."/>
            <person name="Lee J."/>
            <person name="Mihaltcheva S."/>
            <person name="LaButti K."/>
            <person name="Lipzen A."/>
            <person name="Waldron R."/>
            <person name="Moloney N.M."/>
            <person name="Sperisen C."/>
            <person name="Kredics L."/>
            <person name="Vagvoelgyi C."/>
            <person name="Patrignani A."/>
            <person name="Fitzpatrick D."/>
            <person name="Nagy I."/>
            <person name="Doyle S."/>
            <person name="Anderson J.B."/>
            <person name="Grigoriev I.V."/>
            <person name="Gueldener U."/>
            <person name="Muensterkoetter M."/>
            <person name="Nagy L.G."/>
        </authorList>
    </citation>
    <scope>NUCLEOTIDE SEQUENCE [LARGE SCALE GENOMIC DNA]</scope>
    <source>
        <strain evidence="2">Ar21-2</strain>
    </source>
</reference>
<evidence type="ECO:0000313" key="2">
    <source>
        <dbReference type="Proteomes" id="UP000217790"/>
    </source>
</evidence>
<keyword evidence="2" id="KW-1185">Reference proteome</keyword>
<organism evidence="1 2">
    <name type="scientific">Armillaria gallica</name>
    <name type="common">Bulbous honey fungus</name>
    <name type="synonym">Armillaria bulbosa</name>
    <dbReference type="NCBI Taxonomy" id="47427"/>
    <lineage>
        <taxon>Eukaryota</taxon>
        <taxon>Fungi</taxon>
        <taxon>Dikarya</taxon>
        <taxon>Basidiomycota</taxon>
        <taxon>Agaricomycotina</taxon>
        <taxon>Agaricomycetes</taxon>
        <taxon>Agaricomycetidae</taxon>
        <taxon>Agaricales</taxon>
        <taxon>Marasmiineae</taxon>
        <taxon>Physalacriaceae</taxon>
        <taxon>Armillaria</taxon>
    </lineage>
</organism>
<dbReference type="STRING" id="47427.A0A2H3D4D7"/>
<gene>
    <name evidence="1" type="ORF">ARMGADRAFT_934669</name>
</gene>
<evidence type="ECO:0000313" key="1">
    <source>
        <dbReference type="EMBL" id="PBK90129.1"/>
    </source>
</evidence>
<dbReference type="AlphaFoldDB" id="A0A2H3D4D7"/>